<proteinExistence type="predicted"/>
<dbReference type="AlphaFoldDB" id="A0A4Z2CRP1"/>
<name>A0A4Z2CRP1_SCHJA</name>
<keyword evidence="3" id="KW-1185">Reference proteome</keyword>
<dbReference type="OrthoDB" id="6259546at2759"/>
<evidence type="ECO:0000313" key="2">
    <source>
        <dbReference type="EMBL" id="TNN06897.1"/>
    </source>
</evidence>
<feature type="region of interest" description="Disordered" evidence="1">
    <location>
        <begin position="118"/>
        <end position="178"/>
    </location>
</feature>
<organism evidence="2 3">
    <name type="scientific">Schistosoma japonicum</name>
    <name type="common">Blood fluke</name>
    <dbReference type="NCBI Taxonomy" id="6182"/>
    <lineage>
        <taxon>Eukaryota</taxon>
        <taxon>Metazoa</taxon>
        <taxon>Spiralia</taxon>
        <taxon>Lophotrochozoa</taxon>
        <taxon>Platyhelminthes</taxon>
        <taxon>Trematoda</taxon>
        <taxon>Digenea</taxon>
        <taxon>Strigeidida</taxon>
        <taxon>Schistosomatoidea</taxon>
        <taxon>Schistosomatidae</taxon>
        <taxon>Schistosoma</taxon>
    </lineage>
</organism>
<sequence length="178" mass="19748">MNLDNQKNISDAQKYHYSIDEIDGGCASNDNDNSNQRYDHDKESTLTEVTVTKYQDNVCDTQFEEVVYQVSMKTTGNVVNPDLEEWISSSWLQDSSRQENEGCITPDSSYSAENKFKLQGNSSAHTSGSQNSNNTVIAKNQSLNRSHNQGRRSSKPPAPPPPFKQSFSAATSEGSDIL</sequence>
<reference evidence="2 3" key="1">
    <citation type="submission" date="2019-03" db="EMBL/GenBank/DDBJ databases">
        <title>An improved genome assembly of the fluke Schistosoma japonicum.</title>
        <authorList>
            <person name="Hu W."/>
            <person name="Luo F."/>
            <person name="Yin M."/>
            <person name="Mo X."/>
            <person name="Sun C."/>
            <person name="Wu Q."/>
            <person name="Zhu B."/>
            <person name="Xiang M."/>
            <person name="Wang J."/>
            <person name="Wang Y."/>
            <person name="Zhang T."/>
            <person name="Xu B."/>
            <person name="Zheng H."/>
            <person name="Feng Z."/>
        </authorList>
    </citation>
    <scope>NUCLEOTIDE SEQUENCE [LARGE SCALE GENOMIC DNA]</scope>
    <source>
        <strain evidence="2">HuSjv2</strain>
        <tissue evidence="2">Worms</tissue>
    </source>
</reference>
<dbReference type="EMBL" id="SKCS01000446">
    <property type="protein sequence ID" value="TNN06897.1"/>
    <property type="molecule type" value="Genomic_DNA"/>
</dbReference>
<evidence type="ECO:0000313" key="3">
    <source>
        <dbReference type="Proteomes" id="UP000311919"/>
    </source>
</evidence>
<gene>
    <name evidence="2" type="ORF">EWB00_008097</name>
</gene>
<evidence type="ECO:0000256" key="1">
    <source>
        <dbReference type="SAM" id="MobiDB-lite"/>
    </source>
</evidence>
<feature type="compositionally biased region" description="Polar residues" evidence="1">
    <location>
        <begin position="119"/>
        <end position="147"/>
    </location>
</feature>
<accession>A0A4Z2CRP1</accession>
<comment type="caution">
    <text evidence="2">The sequence shown here is derived from an EMBL/GenBank/DDBJ whole genome shotgun (WGS) entry which is preliminary data.</text>
</comment>
<protein>
    <submittedName>
        <fullName evidence="2">Uncharacterized protein</fullName>
    </submittedName>
</protein>
<dbReference type="Proteomes" id="UP000311919">
    <property type="component" value="Unassembled WGS sequence"/>
</dbReference>